<dbReference type="RefSeq" id="WP_100103004.1">
    <property type="nucleotide sequence ID" value="NZ_CAWNMT010000001.1"/>
</dbReference>
<organism evidence="3 4">
    <name type="scientific">Candidatus Williamhamiltonella defendens</name>
    <dbReference type="NCBI Taxonomy" id="138072"/>
    <lineage>
        <taxon>Bacteria</taxon>
        <taxon>Pseudomonadati</taxon>
        <taxon>Pseudomonadota</taxon>
        <taxon>Gammaproteobacteria</taxon>
        <taxon>Enterobacterales</taxon>
        <taxon>Enterobacteriaceae</taxon>
        <taxon>aphid secondary symbionts</taxon>
        <taxon>Candidatus Williamhamiltonella</taxon>
    </lineage>
</organism>
<reference evidence="4" key="2">
    <citation type="submission" date="2017-11" db="EMBL/GenBank/DDBJ databases">
        <title>PacBio sequencing of new strain of the secondary endosymbiont Candidatus Hamiltonella defensa.</title>
        <authorList>
            <person name="Strand M.R."/>
            <person name="Oliver K."/>
        </authorList>
    </citation>
    <scope>NUCLEOTIDE SEQUENCE [LARGE SCALE GENOMIC DNA]</scope>
    <source>
        <strain evidence="4">A2C</strain>
    </source>
</reference>
<proteinExistence type="predicted"/>
<evidence type="ECO:0000313" key="4">
    <source>
        <dbReference type="Proteomes" id="UP000230008"/>
    </source>
</evidence>
<dbReference type="InterPro" id="IPR044016">
    <property type="entry name" value="Big_13"/>
</dbReference>
<dbReference type="Gene3D" id="2.60.40.10">
    <property type="entry name" value="Immunoglobulins"/>
    <property type="match status" value="5"/>
</dbReference>
<gene>
    <name evidence="3" type="ORF">BJP41_02165</name>
</gene>
<evidence type="ECO:0000313" key="3">
    <source>
        <dbReference type="EMBL" id="ATW29341.1"/>
    </source>
</evidence>
<feature type="domain" description="Bacterial Ig-like" evidence="2">
    <location>
        <begin position="510"/>
        <end position="618"/>
    </location>
</feature>
<dbReference type="Proteomes" id="UP000230008">
    <property type="component" value="Chromosome"/>
</dbReference>
<feature type="compositionally biased region" description="Basic and acidic residues" evidence="1">
    <location>
        <begin position="1"/>
        <end position="11"/>
    </location>
</feature>
<evidence type="ECO:0000259" key="2">
    <source>
        <dbReference type="Pfam" id="PF19077"/>
    </source>
</evidence>
<reference evidence="4" key="1">
    <citation type="submission" date="2016-10" db="EMBL/GenBank/DDBJ databases">
        <authorList>
            <person name="Chevignon G."/>
        </authorList>
    </citation>
    <scope>NUCLEOTIDE SEQUENCE [LARGE SCALE GENOMIC DNA]</scope>
    <source>
        <strain evidence="4">A2C</strain>
    </source>
</reference>
<dbReference type="EMBL" id="CP017606">
    <property type="protein sequence ID" value="ATW29341.1"/>
    <property type="molecule type" value="Genomic_DNA"/>
</dbReference>
<evidence type="ECO:0000256" key="1">
    <source>
        <dbReference type="SAM" id="MobiDB-lite"/>
    </source>
</evidence>
<dbReference type="InterPro" id="IPR013783">
    <property type="entry name" value="Ig-like_fold"/>
</dbReference>
<protein>
    <recommendedName>
        <fullName evidence="2">Bacterial Ig-like domain-containing protein</fullName>
    </recommendedName>
</protein>
<dbReference type="Pfam" id="PF19077">
    <property type="entry name" value="Big_13"/>
    <property type="match status" value="1"/>
</dbReference>
<name>A0A2D3T683_9ENTR</name>
<accession>A0A2D3T683</accession>
<feature type="region of interest" description="Disordered" evidence="1">
    <location>
        <begin position="1"/>
        <end position="25"/>
    </location>
</feature>
<dbReference type="AlphaFoldDB" id="A0A2D3T683"/>
<sequence length="755" mass="84532">MTLTDKADNKSKQKTQTIHFDDTKPEPVIAFAPEVSPEKSGEKNIIKNTQRTFVIKGTKEKPIDDSDYIEVTLTQSNKKSPKETVYNSKNNAGLFTYKEGEKEKTFSLSSEDDLDKGDFQLTVKVTDRYGNTGSSQEHLSFTIQDSVEKPKIHLLDDTSYESQAGVYITKKPQPRFKLSDLDEHATKVEIKTTPDILNLDPSNDTFDDLATNNAKKEELKTSFQLQKRWDVEGDYKLSVKTFVDEEPSPETTLTVLFDNQLKQPRITLDEETIKSSSESESGAIVASQTPKFNLLDIEEDVKHILLQVYKDDDINPVEKIQFDIKDLEDTDKKKNIEGQGVKRTNNGGYTYQPQKWADKAKYKISLTVTDRASNRNDEDPAKFEVNIDTAIAKIPSITLGESDNQASDKIKKFITKNQTPSFQLDNIDDRAKTITITIYKPGSTTDILASHTFPKETRTFNVNQLILADTDKSELSSLADGQYTIQAAVTLKTNIPSSSGTLFFTVDHAEAPTHTIELVGNTGTNDKPVTNKTTPKFNIKGIALDRLDWDNRDSIVVTFQNKKTKESVTQNLTESGIQENNTVEFTANQLEQGEYTVTAKVTYQAGQSKSTTLADLNIYTTPPESTIQFVETLDKADGLYKVRQDQMEFNIIINDLNKIPNPNKEGQFKVLVHLKNEKGVEINKEAKQDSGNSSIWTAADFKHAKLSGKTYTVTATVTDPHGNSADAENPLTVSVIDKLMLPEIQMVEEDNTPYS</sequence>